<feature type="domain" description="DUF7878" evidence="1">
    <location>
        <begin position="9"/>
        <end position="134"/>
    </location>
</feature>
<accession>A0ABT7ZKH5</accession>
<name>A0ABT7ZKH5_9BACL</name>
<keyword evidence="3" id="KW-1185">Reference proteome</keyword>
<proteinExistence type="predicted"/>
<dbReference type="InterPro" id="IPR057200">
    <property type="entry name" value="DUF7878"/>
</dbReference>
<dbReference type="EMBL" id="JASDCQ010000002">
    <property type="protein sequence ID" value="MDN3427393.1"/>
    <property type="molecule type" value="Genomic_DNA"/>
</dbReference>
<reference evidence="2 3" key="1">
    <citation type="submission" date="2023-03" db="EMBL/GenBank/DDBJ databases">
        <authorList>
            <person name="Uniacke-Lowe S."/>
            <person name="Ross P."/>
            <person name="Hill C."/>
        </authorList>
    </citation>
    <scope>NUCLEOTIDE SEQUENCE [LARGE SCALE GENOMIC DNA]</scope>
    <source>
        <strain evidence="2 3">APC 4016</strain>
    </source>
</reference>
<protein>
    <recommendedName>
        <fullName evidence="1">DUF7878 domain-containing protein</fullName>
    </recommendedName>
</protein>
<gene>
    <name evidence="2" type="ORF">QMA01_08825</name>
</gene>
<evidence type="ECO:0000313" key="3">
    <source>
        <dbReference type="Proteomes" id="UP001225873"/>
    </source>
</evidence>
<evidence type="ECO:0000313" key="2">
    <source>
        <dbReference type="EMBL" id="MDN3427393.1"/>
    </source>
</evidence>
<sequence length="148" mass="17367">MKSLAMHFALDPILTLDKKLVRQKNGKLLTDVQGELKIMLEESCFFHEPSLALLELGISLKTWRTRDPGAAQRFEYFTMEHDEREGPILAFIKKGEDEWQLFSIWQEFEHKDTVSLNVLLGAVDQYLSELEELLMNRFRIRYSDFAKV</sequence>
<comment type="caution">
    <text evidence="2">The sequence shown here is derived from an EMBL/GenBank/DDBJ whole genome shotgun (WGS) entry which is preliminary data.</text>
</comment>
<dbReference type="Pfam" id="PF25297">
    <property type="entry name" value="DUF7878"/>
    <property type="match status" value="1"/>
</dbReference>
<evidence type="ECO:0000259" key="1">
    <source>
        <dbReference type="Pfam" id="PF25297"/>
    </source>
</evidence>
<dbReference type="Proteomes" id="UP001225873">
    <property type="component" value="Unassembled WGS sequence"/>
</dbReference>
<organism evidence="2 3">
    <name type="scientific">Planococcus notacanthi</name>
    <dbReference type="NCBI Taxonomy" id="3035188"/>
    <lineage>
        <taxon>Bacteria</taxon>
        <taxon>Bacillati</taxon>
        <taxon>Bacillota</taxon>
        <taxon>Bacilli</taxon>
        <taxon>Bacillales</taxon>
        <taxon>Caryophanaceae</taxon>
        <taxon>Planococcus</taxon>
    </lineage>
</organism>
<dbReference type="RefSeq" id="WP_290183727.1">
    <property type="nucleotide sequence ID" value="NZ_JASDCQ010000002.1"/>
</dbReference>